<sequence length="253" mass="29298">MHKFIDYSWWKDVTIATTGTIIGIVVTFGTTAWLEDKTRKEMADKTVIMTLHNLDSSMDNLSNLLGEMQSNDTLFHRVLSLMPDSLGVMGNDSLEMVVSRFASMRTYTTDKSTRRIFSSSFEVWQNIDDAKVISRIGNCYSMLDLCYKEYDKIEQLRAEAFKAYWNECPPQDYADAEEAVRVFLKRNDVRYAIDMQANITPILVSVNDIARQLNERNKEVLGITQDELDEVGNLLDKNEYFTDEDYRNQKKQN</sequence>
<protein>
    <submittedName>
        <fullName evidence="1">Uncharacterized protein</fullName>
    </submittedName>
</protein>
<accession>A0AC61QUE9</accession>
<gene>
    <name evidence="1" type="ORF">E5358_00605</name>
</gene>
<keyword evidence="2" id="KW-1185">Reference proteome</keyword>
<dbReference type="EMBL" id="SRZC01000001">
    <property type="protein sequence ID" value="TGX84170.1"/>
    <property type="molecule type" value="Genomic_DNA"/>
</dbReference>
<name>A0AC61QUE9_9BACT</name>
<organism evidence="1 2">
    <name type="scientific">Palleniella muris</name>
    <dbReference type="NCBI Taxonomy" id="3038145"/>
    <lineage>
        <taxon>Bacteria</taxon>
        <taxon>Pseudomonadati</taxon>
        <taxon>Bacteroidota</taxon>
        <taxon>Bacteroidia</taxon>
        <taxon>Bacteroidales</taxon>
        <taxon>Prevotellaceae</taxon>
        <taxon>Palleniella</taxon>
    </lineage>
</organism>
<comment type="caution">
    <text evidence="1">The sequence shown here is derived from an EMBL/GenBank/DDBJ whole genome shotgun (WGS) entry which is preliminary data.</text>
</comment>
<reference evidence="1" key="1">
    <citation type="submission" date="2019-04" db="EMBL/GenBank/DDBJ databases">
        <title>Microbes associate with the intestines of laboratory mice.</title>
        <authorList>
            <person name="Navarre W."/>
            <person name="Wong E."/>
            <person name="Huang K."/>
            <person name="Tropini C."/>
            <person name="Ng K."/>
            <person name="Yu B."/>
        </authorList>
    </citation>
    <scope>NUCLEOTIDE SEQUENCE</scope>
    <source>
        <strain evidence="1">NM73_A23</strain>
    </source>
</reference>
<dbReference type="Proteomes" id="UP000308886">
    <property type="component" value="Unassembled WGS sequence"/>
</dbReference>
<evidence type="ECO:0000313" key="2">
    <source>
        <dbReference type="Proteomes" id="UP000308886"/>
    </source>
</evidence>
<evidence type="ECO:0000313" key="1">
    <source>
        <dbReference type="EMBL" id="TGX84170.1"/>
    </source>
</evidence>
<proteinExistence type="predicted"/>